<dbReference type="InterPro" id="IPR003836">
    <property type="entry name" value="Glucokinase"/>
</dbReference>
<dbReference type="Gene3D" id="3.30.420.40">
    <property type="match status" value="1"/>
</dbReference>
<evidence type="ECO:0000256" key="1">
    <source>
        <dbReference type="ARBA" id="ARBA00022679"/>
    </source>
</evidence>
<gene>
    <name evidence="4" type="ORF">FHG71_09860</name>
</gene>
<dbReference type="InterPro" id="IPR050201">
    <property type="entry name" value="Bacterial_glucokinase"/>
</dbReference>
<dbReference type="CDD" id="cd24008">
    <property type="entry name" value="ASKHA_NBD_GLK"/>
    <property type="match status" value="1"/>
</dbReference>
<sequence>MPFSSDTLTLVADIGGTNTRVALARGQEVLTDTIRRYANAEQPSLEAALRRFLAESGRPRVAAACVAVAGPVKDGRGTLTNLDWTFDEGTLAESTGAGLAAILNDLQAQGHALGFVDQSRVTTIVPFRDHNPHAAKLVINVGTGFNIAQVFDTEAGRLVPPAEAGHITLPVRSEADLQMARFVGAAHGFGSVEEVLSGRGIVQVHDWLGDVESDPSRATSAEIMAALAKGGDSRATRAGRIFVRILGAVSGDLALTTLPFGGVWFVGGLARAFTPYLKPFGFVEAFCDKGRFSDFMTNFGVGVVEDDNAALTGCAAHLVGLRRVGHSPA</sequence>
<dbReference type="GO" id="GO:0005524">
    <property type="term" value="F:ATP binding"/>
    <property type="evidence" value="ECO:0007669"/>
    <property type="project" value="InterPro"/>
</dbReference>
<protein>
    <submittedName>
        <fullName evidence="4">Glucokinase</fullName>
    </submittedName>
</protein>
<proteinExistence type="inferred from homology"/>
<keyword evidence="1" id="KW-0808">Transferase</keyword>
<dbReference type="EMBL" id="VDFV01000010">
    <property type="protein sequence ID" value="TNC72028.1"/>
    <property type="molecule type" value="Genomic_DNA"/>
</dbReference>
<evidence type="ECO:0000313" key="5">
    <source>
        <dbReference type="Proteomes" id="UP000305709"/>
    </source>
</evidence>
<name>A0A5C4NF87_9RHOB</name>
<dbReference type="GO" id="GO:0004340">
    <property type="term" value="F:glucokinase activity"/>
    <property type="evidence" value="ECO:0007669"/>
    <property type="project" value="InterPro"/>
</dbReference>
<reference evidence="4 5" key="1">
    <citation type="submission" date="2019-06" db="EMBL/GenBank/DDBJ databases">
        <authorList>
            <person name="Jiang L."/>
        </authorList>
    </citation>
    <scope>NUCLEOTIDE SEQUENCE [LARGE SCALE GENOMIC DNA]</scope>
    <source>
        <strain evidence="4 5">YIM 48858</strain>
    </source>
</reference>
<dbReference type="Gene3D" id="3.40.367.20">
    <property type="match status" value="1"/>
</dbReference>
<dbReference type="InterPro" id="IPR043129">
    <property type="entry name" value="ATPase_NBD"/>
</dbReference>
<dbReference type="PANTHER" id="PTHR47690">
    <property type="entry name" value="GLUCOKINASE"/>
    <property type="match status" value="1"/>
</dbReference>
<dbReference type="OrthoDB" id="9800595at2"/>
<evidence type="ECO:0000256" key="2">
    <source>
        <dbReference type="ARBA" id="ARBA00022777"/>
    </source>
</evidence>
<dbReference type="GO" id="GO:0005536">
    <property type="term" value="F:D-glucose binding"/>
    <property type="evidence" value="ECO:0007669"/>
    <property type="project" value="InterPro"/>
</dbReference>
<dbReference type="GO" id="GO:0006096">
    <property type="term" value="P:glycolytic process"/>
    <property type="evidence" value="ECO:0007669"/>
    <property type="project" value="InterPro"/>
</dbReference>
<evidence type="ECO:0000256" key="3">
    <source>
        <dbReference type="RuleBase" id="RU004046"/>
    </source>
</evidence>
<accession>A0A5C4NF87</accession>
<dbReference type="SUPFAM" id="SSF53067">
    <property type="entry name" value="Actin-like ATPase domain"/>
    <property type="match status" value="1"/>
</dbReference>
<dbReference type="Proteomes" id="UP000305709">
    <property type="component" value="Unassembled WGS sequence"/>
</dbReference>
<evidence type="ECO:0000313" key="4">
    <source>
        <dbReference type="EMBL" id="TNC72028.1"/>
    </source>
</evidence>
<comment type="similarity">
    <text evidence="3">Belongs to the bacterial glucokinase family.</text>
</comment>
<dbReference type="GO" id="GO:0005829">
    <property type="term" value="C:cytosol"/>
    <property type="evidence" value="ECO:0007669"/>
    <property type="project" value="TreeGrafter"/>
</dbReference>
<dbReference type="Pfam" id="PF02685">
    <property type="entry name" value="Glucokinase"/>
    <property type="match status" value="1"/>
</dbReference>
<keyword evidence="5" id="KW-1185">Reference proteome</keyword>
<dbReference type="PANTHER" id="PTHR47690:SF1">
    <property type="entry name" value="GLUCOKINASE"/>
    <property type="match status" value="1"/>
</dbReference>
<organism evidence="4 5">
    <name type="scientific">Rubellimicrobium roseum</name>
    <dbReference type="NCBI Taxonomy" id="687525"/>
    <lineage>
        <taxon>Bacteria</taxon>
        <taxon>Pseudomonadati</taxon>
        <taxon>Pseudomonadota</taxon>
        <taxon>Alphaproteobacteria</taxon>
        <taxon>Rhodobacterales</taxon>
        <taxon>Roseobacteraceae</taxon>
        <taxon>Rubellimicrobium</taxon>
    </lineage>
</organism>
<keyword evidence="2 4" id="KW-0418">Kinase</keyword>
<dbReference type="AlphaFoldDB" id="A0A5C4NF87"/>
<comment type="caution">
    <text evidence="4">The sequence shown here is derived from an EMBL/GenBank/DDBJ whole genome shotgun (WGS) entry which is preliminary data.</text>
</comment>